<keyword evidence="4" id="KW-1185">Reference proteome</keyword>
<evidence type="ECO:0000256" key="2">
    <source>
        <dbReference type="SAM" id="SignalP"/>
    </source>
</evidence>
<keyword evidence="1" id="KW-1133">Transmembrane helix</keyword>
<protein>
    <submittedName>
        <fullName evidence="3">Uncharacterized protein</fullName>
    </submittedName>
</protein>
<accession>A0A653BRK7</accession>
<reference evidence="3 4" key="1">
    <citation type="submission" date="2019-01" db="EMBL/GenBank/DDBJ databases">
        <authorList>
            <person name="Sayadi A."/>
        </authorList>
    </citation>
    <scope>NUCLEOTIDE SEQUENCE [LARGE SCALE GENOMIC DNA]</scope>
</reference>
<feature type="transmembrane region" description="Helical" evidence="1">
    <location>
        <begin position="50"/>
        <end position="72"/>
    </location>
</feature>
<feature type="signal peptide" evidence="2">
    <location>
        <begin position="1"/>
        <end position="19"/>
    </location>
</feature>
<sequence length="73" mass="8373">MMTFLGLLLIGGLLGYMLSYVPSADCGPFRNYTYIYEFLTDEIFQLKKNSFLLKIILYITKPNSIAVILIGLW</sequence>
<name>A0A653BRK7_CALMS</name>
<organism evidence="3 4">
    <name type="scientific">Callosobruchus maculatus</name>
    <name type="common">Southern cowpea weevil</name>
    <name type="synonym">Pulse bruchid</name>
    <dbReference type="NCBI Taxonomy" id="64391"/>
    <lineage>
        <taxon>Eukaryota</taxon>
        <taxon>Metazoa</taxon>
        <taxon>Ecdysozoa</taxon>
        <taxon>Arthropoda</taxon>
        <taxon>Hexapoda</taxon>
        <taxon>Insecta</taxon>
        <taxon>Pterygota</taxon>
        <taxon>Neoptera</taxon>
        <taxon>Endopterygota</taxon>
        <taxon>Coleoptera</taxon>
        <taxon>Polyphaga</taxon>
        <taxon>Cucujiformia</taxon>
        <taxon>Chrysomeloidea</taxon>
        <taxon>Chrysomelidae</taxon>
        <taxon>Bruchinae</taxon>
        <taxon>Bruchini</taxon>
        <taxon>Callosobruchus</taxon>
    </lineage>
</organism>
<evidence type="ECO:0000256" key="1">
    <source>
        <dbReference type="SAM" id="Phobius"/>
    </source>
</evidence>
<dbReference type="OrthoDB" id="1936208at2759"/>
<dbReference type="AlphaFoldDB" id="A0A653BRK7"/>
<dbReference type="EMBL" id="CAACVG010004172">
    <property type="protein sequence ID" value="VEN38175.1"/>
    <property type="molecule type" value="Genomic_DNA"/>
</dbReference>
<keyword evidence="2" id="KW-0732">Signal</keyword>
<gene>
    <name evidence="3" type="ORF">CALMAC_LOCUS3165</name>
</gene>
<proteinExistence type="predicted"/>
<keyword evidence="1" id="KW-0472">Membrane</keyword>
<dbReference type="Proteomes" id="UP000410492">
    <property type="component" value="Unassembled WGS sequence"/>
</dbReference>
<feature type="chain" id="PRO_5024820164" evidence="2">
    <location>
        <begin position="20"/>
        <end position="73"/>
    </location>
</feature>
<evidence type="ECO:0000313" key="4">
    <source>
        <dbReference type="Proteomes" id="UP000410492"/>
    </source>
</evidence>
<evidence type="ECO:0000313" key="3">
    <source>
        <dbReference type="EMBL" id="VEN38175.1"/>
    </source>
</evidence>
<keyword evidence="1" id="KW-0812">Transmembrane</keyword>